<keyword evidence="4" id="KW-1185">Reference proteome</keyword>
<dbReference type="RefSeq" id="WP_283733605.1">
    <property type="nucleotide sequence ID" value="NZ_CP125968.1"/>
</dbReference>
<evidence type="ECO:0000256" key="1">
    <source>
        <dbReference type="SAM" id="Phobius"/>
    </source>
</evidence>
<proteinExistence type="predicted"/>
<sequence>MKKRWVLFLIGVILFLSSLPLTAQMAMEKTHTAKMHNRYDLHIISHRYPPPKSTFLYKDHTVTVEETPIDKESYTDPWKYTIAFADLSVVVNGEQIDKLEQYPIRIEEEGLARYYGNISFIILKDKRRDEEKLYMILKKTNDPIEVGITIDPTMLTYDLYSINEAGHLEGESFSFTNRNALQTLLLNNSGASPFAIGYYTDAWNWMPSILFPFIFPFFSFFVGVLLMIRFLPFKRRKQT</sequence>
<keyword evidence="2" id="KW-0732">Signal</keyword>
<organism evidence="3 4">
    <name type="scientific">Sporosarcina thermotolerans</name>
    <dbReference type="NCBI Taxonomy" id="633404"/>
    <lineage>
        <taxon>Bacteria</taxon>
        <taxon>Bacillati</taxon>
        <taxon>Bacillota</taxon>
        <taxon>Bacilli</taxon>
        <taxon>Bacillales</taxon>
        <taxon>Caryophanaceae</taxon>
        <taxon>Sporosarcina</taxon>
    </lineage>
</organism>
<accession>A0AAW9AC26</accession>
<feature type="signal peptide" evidence="2">
    <location>
        <begin position="1"/>
        <end position="23"/>
    </location>
</feature>
<dbReference type="EMBL" id="JAUBDJ010000003">
    <property type="protein sequence ID" value="MDW0116696.1"/>
    <property type="molecule type" value="Genomic_DNA"/>
</dbReference>
<feature type="transmembrane region" description="Helical" evidence="1">
    <location>
        <begin position="209"/>
        <end position="231"/>
    </location>
</feature>
<gene>
    <name evidence="3" type="ORF">QTL97_07095</name>
</gene>
<evidence type="ECO:0000313" key="3">
    <source>
        <dbReference type="EMBL" id="MDW0116696.1"/>
    </source>
</evidence>
<evidence type="ECO:0000256" key="2">
    <source>
        <dbReference type="SAM" id="SignalP"/>
    </source>
</evidence>
<feature type="chain" id="PRO_5043869167" description="DUF4349 domain-containing protein" evidence="2">
    <location>
        <begin position="24"/>
        <end position="239"/>
    </location>
</feature>
<keyword evidence="1" id="KW-0472">Membrane</keyword>
<reference evidence="3 4" key="1">
    <citation type="submission" date="2023-06" db="EMBL/GenBank/DDBJ databases">
        <title>Sporosarcina sp. nov., isolated from Korean traditional fermented seafood 'Jeotgal'.</title>
        <authorList>
            <person name="Yang A.I."/>
            <person name="Shin N.-R."/>
        </authorList>
    </citation>
    <scope>NUCLEOTIDE SEQUENCE [LARGE SCALE GENOMIC DNA]</scope>
    <source>
        <strain evidence="3 4">KCTC43456</strain>
    </source>
</reference>
<name>A0AAW9AC26_9BACL</name>
<dbReference type="Proteomes" id="UP001271648">
    <property type="component" value="Unassembled WGS sequence"/>
</dbReference>
<comment type="caution">
    <text evidence="3">The sequence shown here is derived from an EMBL/GenBank/DDBJ whole genome shotgun (WGS) entry which is preliminary data.</text>
</comment>
<dbReference type="AlphaFoldDB" id="A0AAW9AC26"/>
<protein>
    <recommendedName>
        <fullName evidence="5">DUF4349 domain-containing protein</fullName>
    </recommendedName>
</protein>
<keyword evidence="1" id="KW-1133">Transmembrane helix</keyword>
<evidence type="ECO:0008006" key="5">
    <source>
        <dbReference type="Google" id="ProtNLM"/>
    </source>
</evidence>
<evidence type="ECO:0000313" key="4">
    <source>
        <dbReference type="Proteomes" id="UP001271648"/>
    </source>
</evidence>
<keyword evidence="1" id="KW-0812">Transmembrane</keyword>